<accession>A0A1S7LEA3</accession>
<dbReference type="InterPro" id="IPR042216">
    <property type="entry name" value="MitoNEET_CISD"/>
</dbReference>
<evidence type="ECO:0000256" key="1">
    <source>
        <dbReference type="ARBA" id="ARBA00022714"/>
    </source>
</evidence>
<feature type="domain" description="Iron-binding zinc finger CDGSH type" evidence="5">
    <location>
        <begin position="8"/>
        <end position="45"/>
    </location>
</feature>
<dbReference type="PANTHER" id="PTHR46491">
    <property type="entry name" value="CDGSH IRON SULFUR DOMAIN PROTEIN HOMOLOG"/>
    <property type="match status" value="1"/>
</dbReference>
<dbReference type="SMART" id="SM00704">
    <property type="entry name" value="ZnF_CDGSH"/>
    <property type="match status" value="2"/>
</dbReference>
<evidence type="ECO:0000256" key="4">
    <source>
        <dbReference type="ARBA" id="ARBA00023014"/>
    </source>
</evidence>
<feature type="domain" description="Iron-binding zinc finger CDGSH type" evidence="5">
    <location>
        <begin position="46"/>
        <end position="83"/>
    </location>
</feature>
<dbReference type="Pfam" id="PF09360">
    <property type="entry name" value="zf-CDGSH"/>
    <property type="match status" value="1"/>
</dbReference>
<dbReference type="Gene3D" id="3.40.5.90">
    <property type="entry name" value="CDGSH iron-sulfur domain, mitoNEET-type"/>
    <property type="match status" value="2"/>
</dbReference>
<sequence>MAKMFENKKNYIVHGKVGEHYSICTCGKTATPPFCSNEHKNANSGAEPHEHVCEKDDPLYICGCGQSKKRPWCDGAHKSCPENDDYMKRW</sequence>
<keyword evidence="3" id="KW-0408">Iron</keyword>
<dbReference type="EMBL" id="LO017727">
    <property type="protein sequence ID" value="CRH04369.1"/>
    <property type="molecule type" value="Genomic_DNA"/>
</dbReference>
<gene>
    <name evidence="6" type="ORF">MAGMO_0155</name>
</gene>
<proteinExistence type="predicted"/>
<name>A0A1S7LEA3_MAGMO</name>
<evidence type="ECO:0000256" key="2">
    <source>
        <dbReference type="ARBA" id="ARBA00022723"/>
    </source>
</evidence>
<dbReference type="InterPro" id="IPR018967">
    <property type="entry name" value="FeS-contain_CDGSH-typ"/>
</dbReference>
<keyword evidence="4" id="KW-0411">Iron-sulfur</keyword>
<keyword evidence="2" id="KW-0479">Metal-binding</keyword>
<organism evidence="6">
    <name type="scientific">Magnetococcus massalia (strain MO-1)</name>
    <dbReference type="NCBI Taxonomy" id="451514"/>
    <lineage>
        <taxon>Bacteria</taxon>
        <taxon>Pseudomonadati</taxon>
        <taxon>Pseudomonadota</taxon>
        <taxon>Magnetococcia</taxon>
        <taxon>Magnetococcales</taxon>
        <taxon>Magnetococcaceae</taxon>
        <taxon>Magnetococcus</taxon>
    </lineage>
</organism>
<evidence type="ECO:0000313" key="6">
    <source>
        <dbReference type="EMBL" id="CRH04369.1"/>
    </source>
</evidence>
<reference evidence="6" key="1">
    <citation type="submission" date="2015-04" db="EMBL/GenBank/DDBJ databases">
        <authorList>
            <person name="Syromyatnikov M.Y."/>
            <person name="Popov V.N."/>
        </authorList>
    </citation>
    <scope>NUCLEOTIDE SEQUENCE</scope>
    <source>
        <strain evidence="6">MO-1</strain>
    </source>
</reference>
<dbReference type="GO" id="GO:0046872">
    <property type="term" value="F:metal ion binding"/>
    <property type="evidence" value="ECO:0007669"/>
    <property type="project" value="UniProtKB-KW"/>
</dbReference>
<dbReference type="AlphaFoldDB" id="A0A1S7LEA3"/>
<dbReference type="PANTHER" id="PTHR46491:SF3">
    <property type="entry name" value="CDGSH IRON-SULFUR DOMAIN-CONTAINING PROTEIN 3, MITOCHONDRIAL"/>
    <property type="match status" value="1"/>
</dbReference>
<evidence type="ECO:0000256" key="3">
    <source>
        <dbReference type="ARBA" id="ARBA00023004"/>
    </source>
</evidence>
<protein>
    <recommendedName>
        <fullName evidence="5">Iron-binding zinc finger CDGSH type domain-containing protein</fullName>
    </recommendedName>
</protein>
<dbReference type="InterPro" id="IPR052950">
    <property type="entry name" value="CISD"/>
</dbReference>
<dbReference type="GO" id="GO:0051537">
    <property type="term" value="F:2 iron, 2 sulfur cluster binding"/>
    <property type="evidence" value="ECO:0007669"/>
    <property type="project" value="UniProtKB-KW"/>
</dbReference>
<evidence type="ECO:0000259" key="5">
    <source>
        <dbReference type="SMART" id="SM00704"/>
    </source>
</evidence>
<keyword evidence="1" id="KW-0001">2Fe-2S</keyword>
<dbReference type="GO" id="GO:0005737">
    <property type="term" value="C:cytoplasm"/>
    <property type="evidence" value="ECO:0007669"/>
    <property type="project" value="UniProtKB-ARBA"/>
</dbReference>